<reference evidence="1" key="1">
    <citation type="submission" date="2020-05" db="EMBL/GenBank/DDBJ databases">
        <authorList>
            <person name="Chiriac C."/>
            <person name="Salcher M."/>
            <person name="Ghai R."/>
            <person name="Kavagutti S V."/>
        </authorList>
    </citation>
    <scope>NUCLEOTIDE SEQUENCE</scope>
</reference>
<accession>A0A6J7WNN2</accession>
<proteinExistence type="predicted"/>
<protein>
    <submittedName>
        <fullName evidence="1">Uncharacterized protein</fullName>
    </submittedName>
</protein>
<name>A0A6J7WNN2_9CAUD</name>
<gene>
    <name evidence="1" type="ORF">UFOVP211_19</name>
</gene>
<organism evidence="1">
    <name type="scientific">uncultured Caudovirales phage</name>
    <dbReference type="NCBI Taxonomy" id="2100421"/>
    <lineage>
        <taxon>Viruses</taxon>
        <taxon>Duplodnaviria</taxon>
        <taxon>Heunggongvirae</taxon>
        <taxon>Uroviricota</taxon>
        <taxon>Caudoviricetes</taxon>
        <taxon>Peduoviridae</taxon>
        <taxon>Maltschvirus</taxon>
        <taxon>Maltschvirus maltsch</taxon>
    </lineage>
</organism>
<sequence length="51" mass="6059">MKTIPIAQIKRWWSKPSVKQEKGGNFNMDLYLRVCEVKHINDCQIIKLKTK</sequence>
<evidence type="ECO:0000313" key="1">
    <source>
        <dbReference type="EMBL" id="CAB5218458.1"/>
    </source>
</evidence>
<dbReference type="EMBL" id="LR798262">
    <property type="protein sequence ID" value="CAB5218458.1"/>
    <property type="molecule type" value="Genomic_DNA"/>
</dbReference>